<comment type="subcellular location">
    <subcellularLocation>
        <location evidence="1">Membrane</location>
        <topology evidence="1">Multi-pass membrane protein</topology>
    </subcellularLocation>
</comment>
<feature type="transmembrane region" description="Helical" evidence="8">
    <location>
        <begin position="360"/>
        <end position="383"/>
    </location>
</feature>
<comment type="caution">
    <text evidence="10">The sequence shown here is derived from an EMBL/GenBank/DDBJ whole genome shotgun (WGS) entry which is preliminary data.</text>
</comment>
<keyword evidence="4 8" id="KW-1133">Transmembrane helix</keyword>
<feature type="transmembrane region" description="Helical" evidence="8">
    <location>
        <begin position="332"/>
        <end position="354"/>
    </location>
</feature>
<dbReference type="PANTHER" id="PTHR24186">
    <property type="entry name" value="PROTEIN PHOSPHATASE 1 REGULATORY SUBUNIT"/>
    <property type="match status" value="1"/>
</dbReference>
<keyword evidence="5 7" id="KW-0040">ANK repeat</keyword>
<dbReference type="EMBL" id="JBEAFC010000003">
    <property type="protein sequence ID" value="KAL1562070.1"/>
    <property type="molecule type" value="Genomic_DNA"/>
</dbReference>
<evidence type="ECO:0000313" key="11">
    <source>
        <dbReference type="Proteomes" id="UP001567538"/>
    </source>
</evidence>
<dbReference type="AlphaFoldDB" id="A0ABD1I1A3"/>
<dbReference type="Gene3D" id="1.25.40.20">
    <property type="entry name" value="Ankyrin repeat-containing domain"/>
    <property type="match status" value="1"/>
</dbReference>
<dbReference type="Pfam" id="PF12796">
    <property type="entry name" value="Ank_2"/>
    <property type="match status" value="1"/>
</dbReference>
<protein>
    <recommendedName>
        <fullName evidence="9">PGG domain-containing protein</fullName>
    </recommendedName>
</protein>
<dbReference type="SUPFAM" id="SSF48403">
    <property type="entry name" value="Ankyrin repeat"/>
    <property type="match status" value="1"/>
</dbReference>
<keyword evidence="11" id="KW-1185">Reference proteome</keyword>
<dbReference type="InterPro" id="IPR002110">
    <property type="entry name" value="Ankyrin_rpt"/>
</dbReference>
<keyword evidence="6 8" id="KW-0472">Membrane</keyword>
<feature type="transmembrane region" description="Helical" evidence="8">
    <location>
        <begin position="395"/>
        <end position="416"/>
    </location>
</feature>
<dbReference type="PROSITE" id="PS50297">
    <property type="entry name" value="ANK_REP_REGION"/>
    <property type="match status" value="1"/>
</dbReference>
<name>A0ABD1I1A3_SALDI</name>
<evidence type="ECO:0000256" key="6">
    <source>
        <dbReference type="ARBA" id="ARBA00023136"/>
    </source>
</evidence>
<dbReference type="SMART" id="SM00248">
    <property type="entry name" value="ANK"/>
    <property type="match status" value="4"/>
</dbReference>
<sequence>MDETLYKATMEGNTESLISLIEQDPLLLERRIGTTTTPRLETPLHVASMLGHEAFVAELLRRKPRLARELDSTRSSALHLASANDHVGVVRALLQVEPDMCSVCDRGGRNPLQIAAMMGRISVLREMLVVRADAATSPILHICAEYSQFDALEVLVGSVELQYLINSRDRDGNTVLHLAVAHRQVQMTELLLSIPGIEVEAANSSGMTPSHILMQRLHPDTRDLHIHDSLTRAGAVLPHLPPQINHLRPCHDRNLEKKTKSVRSQGDWLDKQRSALMVVASLIATMAFQFAVTPPPPVWTSGTSSRASDDNPRAVMYYVRRAGDYLKDGERFYTVTTASFIASLSIILLLMSGLPLNNRVVVWLLMIITWVAISGLAFSYTVSVLMQTPPSKEKYIYAMFAITVFAWNCLVSLLLIGHTIRFIVMVLKMFVKMIKLVVRFLSVRRRRRPVSAAQV</sequence>
<dbReference type="Proteomes" id="UP001567538">
    <property type="component" value="Unassembled WGS sequence"/>
</dbReference>
<dbReference type="InterPro" id="IPR036770">
    <property type="entry name" value="Ankyrin_rpt-contain_sf"/>
</dbReference>
<feature type="repeat" description="ANK" evidence="7">
    <location>
        <begin position="171"/>
        <end position="193"/>
    </location>
</feature>
<accession>A0ABD1I1A3</accession>
<dbReference type="Pfam" id="PF13962">
    <property type="entry name" value="PGG"/>
    <property type="match status" value="1"/>
</dbReference>
<evidence type="ECO:0000259" key="9">
    <source>
        <dbReference type="Pfam" id="PF13962"/>
    </source>
</evidence>
<dbReference type="PANTHER" id="PTHR24186:SF37">
    <property type="entry name" value="PGG DOMAIN-CONTAINING PROTEIN"/>
    <property type="match status" value="1"/>
</dbReference>
<reference evidence="10 11" key="1">
    <citation type="submission" date="2024-06" db="EMBL/GenBank/DDBJ databases">
        <title>A chromosome level genome sequence of Diviner's sage (Salvia divinorum).</title>
        <authorList>
            <person name="Ford S.A."/>
            <person name="Ro D.-K."/>
            <person name="Ness R.W."/>
            <person name="Phillips M.A."/>
        </authorList>
    </citation>
    <scope>NUCLEOTIDE SEQUENCE [LARGE SCALE GENOMIC DNA]</scope>
    <source>
        <strain evidence="10">SAF-2024a</strain>
        <tissue evidence="10">Leaf</tissue>
    </source>
</reference>
<keyword evidence="2 8" id="KW-0812">Transmembrane</keyword>
<feature type="domain" description="PGG" evidence="9">
    <location>
        <begin position="267"/>
        <end position="385"/>
    </location>
</feature>
<dbReference type="Pfam" id="PF13637">
    <property type="entry name" value="Ank_4"/>
    <property type="match status" value="1"/>
</dbReference>
<keyword evidence="3" id="KW-0677">Repeat</keyword>
<evidence type="ECO:0000256" key="8">
    <source>
        <dbReference type="SAM" id="Phobius"/>
    </source>
</evidence>
<evidence type="ECO:0000256" key="7">
    <source>
        <dbReference type="PROSITE-ProRule" id="PRU00023"/>
    </source>
</evidence>
<evidence type="ECO:0000256" key="2">
    <source>
        <dbReference type="ARBA" id="ARBA00022692"/>
    </source>
</evidence>
<evidence type="ECO:0000313" key="10">
    <source>
        <dbReference type="EMBL" id="KAL1562070.1"/>
    </source>
</evidence>
<organism evidence="10 11">
    <name type="scientific">Salvia divinorum</name>
    <name type="common">Maria pastora</name>
    <name type="synonym">Diviner's sage</name>
    <dbReference type="NCBI Taxonomy" id="28513"/>
    <lineage>
        <taxon>Eukaryota</taxon>
        <taxon>Viridiplantae</taxon>
        <taxon>Streptophyta</taxon>
        <taxon>Embryophyta</taxon>
        <taxon>Tracheophyta</taxon>
        <taxon>Spermatophyta</taxon>
        <taxon>Magnoliopsida</taxon>
        <taxon>eudicotyledons</taxon>
        <taxon>Gunneridae</taxon>
        <taxon>Pentapetalae</taxon>
        <taxon>asterids</taxon>
        <taxon>lamiids</taxon>
        <taxon>Lamiales</taxon>
        <taxon>Lamiaceae</taxon>
        <taxon>Nepetoideae</taxon>
        <taxon>Mentheae</taxon>
        <taxon>Salviinae</taxon>
        <taxon>Salvia</taxon>
        <taxon>Salvia subgen. Calosphace</taxon>
    </lineage>
</organism>
<dbReference type="PROSITE" id="PS50088">
    <property type="entry name" value="ANK_REPEAT"/>
    <property type="match status" value="1"/>
</dbReference>
<proteinExistence type="predicted"/>
<dbReference type="GO" id="GO:0016020">
    <property type="term" value="C:membrane"/>
    <property type="evidence" value="ECO:0007669"/>
    <property type="project" value="UniProtKB-SubCell"/>
</dbReference>
<evidence type="ECO:0000256" key="5">
    <source>
        <dbReference type="ARBA" id="ARBA00023043"/>
    </source>
</evidence>
<evidence type="ECO:0000256" key="4">
    <source>
        <dbReference type="ARBA" id="ARBA00022989"/>
    </source>
</evidence>
<evidence type="ECO:0000256" key="1">
    <source>
        <dbReference type="ARBA" id="ARBA00004141"/>
    </source>
</evidence>
<dbReference type="InterPro" id="IPR026961">
    <property type="entry name" value="PGG_dom"/>
</dbReference>
<gene>
    <name evidence="10" type="ORF">AAHA92_04689</name>
</gene>
<evidence type="ECO:0000256" key="3">
    <source>
        <dbReference type="ARBA" id="ARBA00022737"/>
    </source>
</evidence>